<keyword evidence="5" id="KW-0862">Zinc</keyword>
<dbReference type="CDD" id="cd09272">
    <property type="entry name" value="RNase_HI_RT_Ty1"/>
    <property type="match status" value="1"/>
</dbReference>
<dbReference type="InterPro" id="IPR001584">
    <property type="entry name" value="Integrase_cat-core"/>
</dbReference>
<dbReference type="SMART" id="SM00343">
    <property type="entry name" value="ZnF_C2HC"/>
    <property type="match status" value="2"/>
</dbReference>
<feature type="region of interest" description="Disordered" evidence="7">
    <location>
        <begin position="1"/>
        <end position="25"/>
    </location>
</feature>
<evidence type="ECO:0008006" key="12">
    <source>
        <dbReference type="Google" id="ProtNLM"/>
    </source>
</evidence>
<feature type="compositionally biased region" description="Basic and acidic residues" evidence="7">
    <location>
        <begin position="1121"/>
        <end position="1143"/>
    </location>
</feature>
<dbReference type="Pfam" id="PF00665">
    <property type="entry name" value="rve"/>
    <property type="match status" value="1"/>
</dbReference>
<dbReference type="PANTHER" id="PTHR42648:SF27">
    <property type="entry name" value="RNA-DIRECTED DNA POLYMERASE"/>
    <property type="match status" value="1"/>
</dbReference>
<feature type="coiled-coil region" evidence="6">
    <location>
        <begin position="83"/>
        <end position="170"/>
    </location>
</feature>
<dbReference type="GO" id="GO:0015074">
    <property type="term" value="P:DNA integration"/>
    <property type="evidence" value="ECO:0007669"/>
    <property type="project" value="InterPro"/>
</dbReference>
<comment type="caution">
    <text evidence="10">The sequence shown here is derived from an EMBL/GenBank/DDBJ whole genome shotgun (WGS) entry which is preliminary data.</text>
</comment>
<dbReference type="Pfam" id="PF25597">
    <property type="entry name" value="SH3_retrovirus"/>
    <property type="match status" value="1"/>
</dbReference>
<dbReference type="PROSITE" id="PS50158">
    <property type="entry name" value="ZF_CCHC"/>
    <property type="match status" value="1"/>
</dbReference>
<evidence type="ECO:0000256" key="4">
    <source>
        <dbReference type="ARBA" id="ARBA00022801"/>
    </source>
</evidence>
<evidence type="ECO:0000256" key="5">
    <source>
        <dbReference type="PROSITE-ProRule" id="PRU00047"/>
    </source>
</evidence>
<organism evidence="10 11">
    <name type="scientific">Lolium multiflorum</name>
    <name type="common">Italian ryegrass</name>
    <name type="synonym">Lolium perenne subsp. multiflorum</name>
    <dbReference type="NCBI Taxonomy" id="4521"/>
    <lineage>
        <taxon>Eukaryota</taxon>
        <taxon>Viridiplantae</taxon>
        <taxon>Streptophyta</taxon>
        <taxon>Embryophyta</taxon>
        <taxon>Tracheophyta</taxon>
        <taxon>Spermatophyta</taxon>
        <taxon>Magnoliopsida</taxon>
        <taxon>Liliopsida</taxon>
        <taxon>Poales</taxon>
        <taxon>Poaceae</taxon>
        <taxon>BOP clade</taxon>
        <taxon>Pooideae</taxon>
        <taxon>Poodae</taxon>
        <taxon>Poeae</taxon>
        <taxon>Poeae Chloroplast Group 2 (Poeae type)</taxon>
        <taxon>Loliodinae</taxon>
        <taxon>Loliinae</taxon>
        <taxon>Lolium</taxon>
    </lineage>
</organism>
<feature type="domain" description="Integrase catalytic" evidence="9">
    <location>
        <begin position="870"/>
        <end position="1046"/>
    </location>
</feature>
<dbReference type="GO" id="GO:0006508">
    <property type="term" value="P:proteolysis"/>
    <property type="evidence" value="ECO:0007669"/>
    <property type="project" value="UniProtKB-KW"/>
</dbReference>
<dbReference type="Pfam" id="PF07727">
    <property type="entry name" value="RVT_2"/>
    <property type="match status" value="1"/>
</dbReference>
<dbReference type="InterPro" id="IPR013103">
    <property type="entry name" value="RVT_2"/>
</dbReference>
<keyword evidence="2" id="KW-0479">Metal-binding</keyword>
<dbReference type="EMBL" id="JAUUTY010000005">
    <property type="protein sequence ID" value="KAK1630969.1"/>
    <property type="molecule type" value="Genomic_DNA"/>
</dbReference>
<evidence type="ECO:0000256" key="6">
    <source>
        <dbReference type="SAM" id="Coils"/>
    </source>
</evidence>
<feature type="domain" description="CCHC-type" evidence="8">
    <location>
        <begin position="357"/>
        <end position="371"/>
    </location>
</feature>
<dbReference type="Pfam" id="PF13976">
    <property type="entry name" value="gag_pre-integrs"/>
    <property type="match status" value="1"/>
</dbReference>
<feature type="compositionally biased region" description="Basic residues" evidence="7">
    <location>
        <begin position="666"/>
        <end position="679"/>
    </location>
</feature>
<dbReference type="PANTHER" id="PTHR42648">
    <property type="entry name" value="TRANSPOSASE, PUTATIVE-RELATED"/>
    <property type="match status" value="1"/>
</dbReference>
<evidence type="ECO:0000259" key="8">
    <source>
        <dbReference type="PROSITE" id="PS50158"/>
    </source>
</evidence>
<evidence type="ECO:0000256" key="2">
    <source>
        <dbReference type="ARBA" id="ARBA00022723"/>
    </source>
</evidence>
<keyword evidence="11" id="KW-1185">Reference proteome</keyword>
<feature type="compositionally biased region" description="Polar residues" evidence="7">
    <location>
        <begin position="1662"/>
        <end position="1674"/>
    </location>
</feature>
<dbReference type="InterPro" id="IPR036875">
    <property type="entry name" value="Znf_CCHC_sf"/>
</dbReference>
<dbReference type="SUPFAM" id="SSF56672">
    <property type="entry name" value="DNA/RNA polymerases"/>
    <property type="match status" value="1"/>
</dbReference>
<feature type="region of interest" description="Disordered" evidence="7">
    <location>
        <begin position="1660"/>
        <end position="1682"/>
    </location>
</feature>
<proteinExistence type="predicted"/>
<dbReference type="Pfam" id="PF14223">
    <property type="entry name" value="Retrotran_gag_2"/>
    <property type="match status" value="1"/>
</dbReference>
<evidence type="ECO:0000256" key="3">
    <source>
        <dbReference type="ARBA" id="ARBA00022750"/>
    </source>
</evidence>
<feature type="region of interest" description="Disordered" evidence="7">
    <location>
        <begin position="371"/>
        <end position="393"/>
    </location>
</feature>
<name>A0AAD8RTQ1_LOLMU</name>
<dbReference type="GO" id="GO:0003676">
    <property type="term" value="F:nucleic acid binding"/>
    <property type="evidence" value="ECO:0007669"/>
    <property type="project" value="InterPro"/>
</dbReference>
<dbReference type="InterPro" id="IPR043502">
    <property type="entry name" value="DNA/RNA_pol_sf"/>
</dbReference>
<dbReference type="InterPro" id="IPR012337">
    <property type="entry name" value="RNaseH-like_sf"/>
</dbReference>
<keyword evidence="5" id="KW-0863">Zinc-finger</keyword>
<dbReference type="GO" id="GO:0004190">
    <property type="term" value="F:aspartic-type endopeptidase activity"/>
    <property type="evidence" value="ECO:0007669"/>
    <property type="project" value="UniProtKB-KW"/>
</dbReference>
<dbReference type="InterPro" id="IPR036397">
    <property type="entry name" value="RNaseH_sf"/>
</dbReference>
<dbReference type="SUPFAM" id="SSF57756">
    <property type="entry name" value="Retrovirus zinc finger-like domains"/>
    <property type="match status" value="1"/>
</dbReference>
<evidence type="ECO:0000259" key="9">
    <source>
        <dbReference type="PROSITE" id="PS50994"/>
    </source>
</evidence>
<feature type="compositionally biased region" description="Basic residues" evidence="7">
    <location>
        <begin position="371"/>
        <end position="380"/>
    </location>
</feature>
<feature type="region of interest" description="Disordered" evidence="7">
    <location>
        <begin position="1100"/>
        <end position="1143"/>
    </location>
</feature>
<keyword evidence="1" id="KW-0645">Protease</keyword>
<evidence type="ECO:0000256" key="7">
    <source>
        <dbReference type="SAM" id="MobiDB-lite"/>
    </source>
</evidence>
<evidence type="ECO:0000256" key="1">
    <source>
        <dbReference type="ARBA" id="ARBA00022670"/>
    </source>
</evidence>
<evidence type="ECO:0000313" key="11">
    <source>
        <dbReference type="Proteomes" id="UP001231189"/>
    </source>
</evidence>
<keyword evidence="3" id="KW-0064">Aspartyl protease</keyword>
<protein>
    <recommendedName>
        <fullName evidence="12">Gag-pol polyprotein</fullName>
    </recommendedName>
</protein>
<dbReference type="InterPro" id="IPR054722">
    <property type="entry name" value="PolX-like_BBD"/>
</dbReference>
<dbReference type="InterPro" id="IPR025724">
    <property type="entry name" value="GAG-pre-integrase_dom"/>
</dbReference>
<keyword evidence="6" id="KW-0175">Coiled coil</keyword>
<dbReference type="InterPro" id="IPR001878">
    <property type="entry name" value="Znf_CCHC"/>
</dbReference>
<dbReference type="Proteomes" id="UP001231189">
    <property type="component" value="Unassembled WGS sequence"/>
</dbReference>
<gene>
    <name evidence="10" type="ORF">QYE76_005284</name>
</gene>
<dbReference type="Gene3D" id="3.30.420.10">
    <property type="entry name" value="Ribonuclease H-like superfamily/Ribonuclease H"/>
    <property type="match status" value="1"/>
</dbReference>
<dbReference type="InterPro" id="IPR057670">
    <property type="entry name" value="SH3_retrovirus"/>
</dbReference>
<dbReference type="GO" id="GO:0008270">
    <property type="term" value="F:zinc ion binding"/>
    <property type="evidence" value="ECO:0007669"/>
    <property type="project" value="UniProtKB-KW"/>
</dbReference>
<sequence>MAKGSTVPPTMEPNMSRGDKNEDEYEEEDWVVSLRDKGESVFKVLYKDKIASSHFFEILTTAIESQKLIWMHENTIDKKGALEREYADDVASLKNDLEEEQETVASLEEQLQTLEVSQNEIFAKLTKERDHAKAKLKLLKNEKFKVGVGHDKLVKDLDDLDKAHKALESEHSILTKSYEQLQASYLKEHAMLPSLLDMSCDDACATNSTSCEASILKENVELRAQLDLLTCNYGKLEENHGKLSSSHEDLLASHDRLKLAHEAIISKETPCSTSSSTCVVTNHVEEIKELKAQVTSLKNDLVKSHEGKCKIDKMLSVQQSPNDKSGLGFNSNNKIKSKNNKIKKGQLQVKDPAKIVCFKCKIEGHHVRSCPLKKKQKGKRPQAQTHIQPQVEEMSLPKKNQANAPIVEKSSEKKEKKRTCYICREKGHISSFCTIGTSSNSITIDDVYSLHMASPINFNQFLEKEKLKSNGSNFTDWFRHVRIFLNGGNLQYVLDAPLGDPPETETDEVKNVYATRKTRYSQVQCAILCSLESDLQKRFEHHDPHELMKELKTIFETHAAVECYEASKHFFSCMMEEGSSISEHMLVMTGHAKKLSDLGIVIPNRLGINRVLQSLPPSYKNFVMNYNMQNMNKEFPELFGMLKAAEIEIKKEHQVLMVNKTTSFKKQGKSKGKFKKGGKKAATPPMKPKNGPKPDADCYYCKEEGSELKNKRQLLKDEVTMRVGNGSKVNVIAVGTLPLHLPSGLVLSLNNCYYVPALSMNIISGSCLMQDGYSFKSENNGCSIFMNNIFYGRAPQKNGLFLLDLDSSNTHIHNIDAKRIKLNDNSTYMWHCRLGHIGVKRMKKLHTDGLLESLDFESLDRCEACLMGKMTKTPFSGMMERATDLLEIIHTDVCGPMSVASRGGYRYVLTFTDDLSRYGYIYLMKHKSETFEKFKEFQSEVENQRNKKIKFLRSDRGGEYLSYEFGMHLKKCGILSQLTPPGTPQRNGVSERRNRTLLDMVRSMMSLTDLPLSFWSYALETAAFTLNRAPSKSVETTPYELWFNKKLKLSFLKVWGCEAYVKKLQPDKLEPKAEKCVFIGYPKETIGKVELDEIEESLLVDQSSAVPENVPVPPTTEEANDNDHETSYETATEPRRSTRDRATPDWYDPCLNVMIVDNNDEDPATYEEAMMSPDSNKWQEAMKSEMGSMYDNKVWTLVDLPDSRKAVENKWIFKRKTDADGNITVYKARLVAKGFRQIQGVDYDETFSPVAKLKSVRILLAIAAFFDYEIWQMDVKTAFLNGDIEEELYMVQPKGFVDPKNADKVCKLQRSIYGLKQASRSWNRRFDKVIKDFGFIQCHGEACIYKKVSGSSVAFLILYVDDILLIGNDIELLSSVKGYLNNSFSMKDLGEASYILGIKIYRDRSRRLIGLSQSTYLDKILKKFRMDESKKGFLPMLPGKVLSKTQGPATAEERERMSQIPYASAVGSIMYAMLCTRPDIAHAVSLTSRYQSDPGMEHWTAVKNILKYLKRTKDMFLCYGGDQELVVTSYTDAISWASSKQCTVAKSSTESEYIAASEASSGAVWMKRFIVELGVVPSALDPFVIYCDNMGAIANAQEPRSHKRLKHIKLRYHSIREYIEDGETWTPTLGIHLYIEGQGEGGHKKATSLAAPIVAGHPLSPNPSARSSTISRTLSEAPPDFSTATDTTPSCCGFKRSYYFRCPLEREVDVVFINNRTCDRVRRCCPFVAPEPIVIKIFYALLQAASERLPQQQEPPLVGFGISSRVSLDNPLVATVF</sequence>
<dbReference type="SUPFAM" id="SSF53098">
    <property type="entry name" value="Ribonuclease H-like"/>
    <property type="match status" value="1"/>
</dbReference>
<dbReference type="Gene3D" id="4.10.60.10">
    <property type="entry name" value="Zinc finger, CCHC-type"/>
    <property type="match status" value="1"/>
</dbReference>
<dbReference type="InterPro" id="IPR039537">
    <property type="entry name" value="Retrotran_Ty1/copia-like"/>
</dbReference>
<dbReference type="PROSITE" id="PS50994">
    <property type="entry name" value="INTEGRASE"/>
    <property type="match status" value="1"/>
</dbReference>
<keyword evidence="4" id="KW-0378">Hydrolase</keyword>
<feature type="region of interest" description="Disordered" evidence="7">
    <location>
        <begin position="666"/>
        <end position="694"/>
    </location>
</feature>
<accession>A0AAD8RTQ1</accession>
<dbReference type="Pfam" id="PF22936">
    <property type="entry name" value="Pol_BBD"/>
    <property type="match status" value="1"/>
</dbReference>
<evidence type="ECO:0000313" key="10">
    <source>
        <dbReference type="EMBL" id="KAK1630969.1"/>
    </source>
</evidence>
<reference evidence="10" key="1">
    <citation type="submission" date="2023-07" db="EMBL/GenBank/DDBJ databases">
        <title>A chromosome-level genome assembly of Lolium multiflorum.</title>
        <authorList>
            <person name="Chen Y."/>
            <person name="Copetti D."/>
            <person name="Kolliker R."/>
            <person name="Studer B."/>
        </authorList>
    </citation>
    <scope>NUCLEOTIDE SEQUENCE</scope>
    <source>
        <strain evidence="10">02402/16</strain>
        <tissue evidence="10">Leaf</tissue>
    </source>
</reference>